<protein>
    <submittedName>
        <fullName evidence="1">Uncharacterized protein</fullName>
    </submittedName>
</protein>
<reference evidence="1" key="1">
    <citation type="journal article" date="2020" name="Stud. Mycol.">
        <title>101 Dothideomycetes genomes: a test case for predicting lifestyles and emergence of pathogens.</title>
        <authorList>
            <person name="Haridas S."/>
            <person name="Albert R."/>
            <person name="Binder M."/>
            <person name="Bloem J."/>
            <person name="Labutti K."/>
            <person name="Salamov A."/>
            <person name="Andreopoulos B."/>
            <person name="Baker S."/>
            <person name="Barry K."/>
            <person name="Bills G."/>
            <person name="Bluhm B."/>
            <person name="Cannon C."/>
            <person name="Castanera R."/>
            <person name="Culley D."/>
            <person name="Daum C."/>
            <person name="Ezra D."/>
            <person name="Gonzalez J."/>
            <person name="Henrissat B."/>
            <person name="Kuo A."/>
            <person name="Liang C."/>
            <person name="Lipzen A."/>
            <person name="Lutzoni F."/>
            <person name="Magnuson J."/>
            <person name="Mondo S."/>
            <person name="Nolan M."/>
            <person name="Ohm R."/>
            <person name="Pangilinan J."/>
            <person name="Park H.-J."/>
            <person name="Ramirez L."/>
            <person name="Alfaro M."/>
            <person name="Sun H."/>
            <person name="Tritt A."/>
            <person name="Yoshinaga Y."/>
            <person name="Zwiers L.-H."/>
            <person name="Turgeon B."/>
            <person name="Goodwin S."/>
            <person name="Spatafora J."/>
            <person name="Crous P."/>
            <person name="Grigoriev I."/>
        </authorList>
    </citation>
    <scope>NUCLEOTIDE SEQUENCE</scope>
    <source>
        <strain evidence="1">CBS 525.71</strain>
    </source>
</reference>
<evidence type="ECO:0000313" key="1">
    <source>
        <dbReference type="EMBL" id="KAF2629468.1"/>
    </source>
</evidence>
<accession>A0ACB6S7Y3</accession>
<dbReference type="Proteomes" id="UP000799754">
    <property type="component" value="Unassembled WGS sequence"/>
</dbReference>
<dbReference type="EMBL" id="MU006710">
    <property type="protein sequence ID" value="KAF2629468.1"/>
    <property type="molecule type" value="Genomic_DNA"/>
</dbReference>
<evidence type="ECO:0000313" key="2">
    <source>
        <dbReference type="Proteomes" id="UP000799754"/>
    </source>
</evidence>
<keyword evidence="2" id="KW-1185">Reference proteome</keyword>
<organism evidence="1 2">
    <name type="scientific">Macroventuria anomochaeta</name>
    <dbReference type="NCBI Taxonomy" id="301207"/>
    <lineage>
        <taxon>Eukaryota</taxon>
        <taxon>Fungi</taxon>
        <taxon>Dikarya</taxon>
        <taxon>Ascomycota</taxon>
        <taxon>Pezizomycotina</taxon>
        <taxon>Dothideomycetes</taxon>
        <taxon>Pleosporomycetidae</taxon>
        <taxon>Pleosporales</taxon>
        <taxon>Pleosporineae</taxon>
        <taxon>Didymellaceae</taxon>
        <taxon>Macroventuria</taxon>
    </lineage>
</organism>
<gene>
    <name evidence="1" type="ORF">BU25DRAFT_457128</name>
</gene>
<sequence>MGVRAARRAVGGTGNAQRRASRPRARAYAKEVLSVIPPADVAKARTAEEAMRDASVTPTCYIPFLKNRHFVGRRDELAVLRQRQLVEQDCREISITGLGWTGKTQVALQFTYVVKEAQPEWSIFWVPALSMESFEQACVEIAWALQIPQTADGEEDT</sequence>
<comment type="caution">
    <text evidence="1">The sequence shown here is derived from an EMBL/GenBank/DDBJ whole genome shotgun (WGS) entry which is preliminary data.</text>
</comment>
<proteinExistence type="predicted"/>
<name>A0ACB6S7Y3_9PLEO</name>